<sequence length="362" mass="39742">MTDPNSTDHPVGKGGHLQQEERSKVDHEVLAIIKAITLAQVGPAAPSFRTTTPPSLSFFRGFTSAKRYASPVHLECRYSALLSEPMPSVSDLGEDKPVDLSSSNGSLNTVDPPASPASTAGPAHPPRPLSLVFPVAQPSGPQSDPGFTVLPLVPIRYRGTSSELRGRVSQPVPTSPTHDPSLGHTRHYRPHATLDRLDSFSHDDQDQESSPPTLSFPVPRIGSGSVERSHISSPPTHSSKEGVDAARVAECRRRMSEQFLADRKARRMSQPARRTKDDTALTDGYVWVSLDRQAGTHNLAVLDEEVEQTEAVSGEVWDRDDGVMLDTLEKTRRTSSEFRDWERKQRSELVRRNLQAKITSPT</sequence>
<reference evidence="2" key="1">
    <citation type="submission" date="2023-02" db="EMBL/GenBank/DDBJ databases">
        <title>Identification and recombinant expression of a fungal hydrolase from Papiliotrema laurentii that hydrolyzes apple cutin and clears colloidal polyester polyurethane.</title>
        <authorList>
            <consortium name="DOE Joint Genome Institute"/>
            <person name="Roman V.A."/>
            <person name="Bojanowski C."/>
            <person name="Crable B.R."/>
            <person name="Wagner D.N."/>
            <person name="Hung C.S."/>
            <person name="Nadeau L.J."/>
            <person name="Schratz L."/>
            <person name="Haridas S."/>
            <person name="Pangilinan J."/>
            <person name="Lipzen A."/>
            <person name="Na H."/>
            <person name="Yan M."/>
            <person name="Ng V."/>
            <person name="Grigoriev I.V."/>
            <person name="Spatafora J.W."/>
            <person name="Barlow D."/>
            <person name="Biffinger J."/>
            <person name="Kelley-Loughnane N."/>
            <person name="Varaljay V.A."/>
            <person name="Crookes-Goodson W.J."/>
        </authorList>
    </citation>
    <scope>NUCLEOTIDE SEQUENCE</scope>
    <source>
        <strain evidence="2">5307AH</strain>
    </source>
</reference>
<protein>
    <submittedName>
        <fullName evidence="2">Uncharacterized protein</fullName>
    </submittedName>
</protein>
<evidence type="ECO:0000313" key="2">
    <source>
        <dbReference type="EMBL" id="KAK1921366.1"/>
    </source>
</evidence>
<feature type="region of interest" description="Disordered" evidence="1">
    <location>
        <begin position="1"/>
        <end position="23"/>
    </location>
</feature>
<evidence type="ECO:0000313" key="3">
    <source>
        <dbReference type="Proteomes" id="UP001182556"/>
    </source>
</evidence>
<feature type="compositionally biased region" description="Polar residues" evidence="1">
    <location>
        <begin position="100"/>
        <end position="109"/>
    </location>
</feature>
<proteinExistence type="predicted"/>
<keyword evidence="3" id="KW-1185">Reference proteome</keyword>
<evidence type="ECO:0000256" key="1">
    <source>
        <dbReference type="SAM" id="MobiDB-lite"/>
    </source>
</evidence>
<comment type="caution">
    <text evidence="2">The sequence shown here is derived from an EMBL/GenBank/DDBJ whole genome shotgun (WGS) entry which is preliminary data.</text>
</comment>
<accession>A0AAD9CYB6</accession>
<dbReference type="EMBL" id="JAODAN010000011">
    <property type="protein sequence ID" value="KAK1921366.1"/>
    <property type="molecule type" value="Genomic_DNA"/>
</dbReference>
<dbReference type="AlphaFoldDB" id="A0AAD9CYB6"/>
<name>A0AAD9CYB6_PAPLA</name>
<feature type="region of interest" description="Disordered" evidence="1">
    <location>
        <begin position="88"/>
        <end position="148"/>
    </location>
</feature>
<feature type="region of interest" description="Disordered" evidence="1">
    <location>
        <begin position="200"/>
        <end position="244"/>
    </location>
</feature>
<dbReference type="Proteomes" id="UP001182556">
    <property type="component" value="Unassembled WGS sequence"/>
</dbReference>
<organism evidence="2 3">
    <name type="scientific">Papiliotrema laurentii</name>
    <name type="common">Cryptococcus laurentii</name>
    <dbReference type="NCBI Taxonomy" id="5418"/>
    <lineage>
        <taxon>Eukaryota</taxon>
        <taxon>Fungi</taxon>
        <taxon>Dikarya</taxon>
        <taxon>Basidiomycota</taxon>
        <taxon>Agaricomycotina</taxon>
        <taxon>Tremellomycetes</taxon>
        <taxon>Tremellales</taxon>
        <taxon>Rhynchogastremaceae</taxon>
        <taxon>Papiliotrema</taxon>
    </lineage>
</organism>
<feature type="region of interest" description="Disordered" evidence="1">
    <location>
        <begin position="161"/>
        <end position="187"/>
    </location>
</feature>
<gene>
    <name evidence="2" type="ORF">DB88DRAFT_513397</name>
</gene>